<dbReference type="STRING" id="686624.SAMN04488242_2088"/>
<dbReference type="InterPro" id="IPR001763">
    <property type="entry name" value="Rhodanese-like_dom"/>
</dbReference>
<evidence type="ECO:0000313" key="4">
    <source>
        <dbReference type="EMBL" id="SDL58020.1"/>
    </source>
</evidence>
<keyword evidence="2" id="KW-0677">Repeat</keyword>
<dbReference type="InterPro" id="IPR001307">
    <property type="entry name" value="Thiosulphate_STrfase_CS"/>
</dbReference>
<organism evidence="4 5">
    <name type="scientific">Tessaracoccus oleiagri</name>
    <dbReference type="NCBI Taxonomy" id="686624"/>
    <lineage>
        <taxon>Bacteria</taxon>
        <taxon>Bacillati</taxon>
        <taxon>Actinomycetota</taxon>
        <taxon>Actinomycetes</taxon>
        <taxon>Propionibacteriales</taxon>
        <taxon>Propionibacteriaceae</taxon>
        <taxon>Tessaracoccus</taxon>
    </lineage>
</organism>
<dbReference type="PANTHER" id="PTHR11364:SF27">
    <property type="entry name" value="SULFURTRANSFERASE"/>
    <property type="match status" value="1"/>
</dbReference>
<evidence type="ECO:0000256" key="1">
    <source>
        <dbReference type="ARBA" id="ARBA00022679"/>
    </source>
</evidence>
<dbReference type="InterPro" id="IPR036873">
    <property type="entry name" value="Rhodanese-like_dom_sf"/>
</dbReference>
<dbReference type="CDD" id="cd01448">
    <property type="entry name" value="TST_Repeat_1"/>
    <property type="match status" value="1"/>
</dbReference>
<dbReference type="EMBL" id="FNGP01000003">
    <property type="protein sequence ID" value="SDL58020.1"/>
    <property type="molecule type" value="Genomic_DNA"/>
</dbReference>
<accession>A0A1G9L7S0</accession>
<name>A0A1G9L7S0_9ACTN</name>
<dbReference type="CDD" id="cd01449">
    <property type="entry name" value="TST_Repeat_2"/>
    <property type="match status" value="1"/>
</dbReference>
<evidence type="ECO:0000256" key="2">
    <source>
        <dbReference type="ARBA" id="ARBA00022737"/>
    </source>
</evidence>
<proteinExistence type="predicted"/>
<feature type="domain" description="Rhodanese" evidence="3">
    <location>
        <begin position="13"/>
        <end position="127"/>
    </location>
</feature>
<dbReference type="PANTHER" id="PTHR11364">
    <property type="entry name" value="THIOSULFATE SULFERTANSFERASE"/>
    <property type="match status" value="1"/>
</dbReference>
<dbReference type="SMART" id="SM00450">
    <property type="entry name" value="RHOD"/>
    <property type="match status" value="2"/>
</dbReference>
<dbReference type="SUPFAM" id="SSF52821">
    <property type="entry name" value="Rhodanese/Cell cycle control phosphatase"/>
    <property type="match status" value="2"/>
</dbReference>
<sequence>MIDPVVTVGWLALQTDVRLVDVRWYLDGRSGADAYAAGHVPGAVFLDLDEWLTATPSPEEGRHPLPGPERFAEGLRRAGIDDDTVVVAYDDAGGATAARLVWLLRVLGHDAALLDGGLQAWPGDLSTEPSVPEPGNFSAQPWPAEAFVGIDDVTGAPFLVDVRAAERYRGETEPVDARAGHVPGAINLPTTGNLGEDGRFLSPDTLKTRYAGVGIHKASEVVAYCGSGVNACHALLAMEHAGLGRGRLYPGSWSQWAATDRPMET</sequence>
<feature type="domain" description="Rhodanese" evidence="3">
    <location>
        <begin position="153"/>
        <end position="265"/>
    </location>
</feature>
<keyword evidence="5" id="KW-1185">Reference proteome</keyword>
<dbReference type="Gene3D" id="3.40.250.10">
    <property type="entry name" value="Rhodanese-like domain"/>
    <property type="match status" value="2"/>
</dbReference>
<protein>
    <submittedName>
        <fullName evidence="4">Thiosulfate/3-mercaptopyruvate sulfurtransferase</fullName>
    </submittedName>
</protein>
<dbReference type="Pfam" id="PF00581">
    <property type="entry name" value="Rhodanese"/>
    <property type="match status" value="2"/>
</dbReference>
<dbReference type="AlphaFoldDB" id="A0A1G9L7S0"/>
<gene>
    <name evidence="4" type="ORF">SAMN04488242_2088</name>
</gene>
<dbReference type="RefSeq" id="WP_093251749.1">
    <property type="nucleotide sequence ID" value="NZ_FNGP01000003.1"/>
</dbReference>
<keyword evidence="1 4" id="KW-0808">Transferase</keyword>
<dbReference type="OrthoDB" id="9770030at2"/>
<dbReference type="GO" id="GO:0004792">
    <property type="term" value="F:thiosulfate-cyanide sulfurtransferase activity"/>
    <property type="evidence" value="ECO:0007669"/>
    <property type="project" value="InterPro"/>
</dbReference>
<dbReference type="Proteomes" id="UP000199475">
    <property type="component" value="Unassembled WGS sequence"/>
</dbReference>
<dbReference type="InterPro" id="IPR045078">
    <property type="entry name" value="TST/MPST-like"/>
</dbReference>
<evidence type="ECO:0000259" key="3">
    <source>
        <dbReference type="PROSITE" id="PS50206"/>
    </source>
</evidence>
<keyword evidence="4" id="KW-0670">Pyruvate</keyword>
<evidence type="ECO:0000313" key="5">
    <source>
        <dbReference type="Proteomes" id="UP000199475"/>
    </source>
</evidence>
<reference evidence="4 5" key="1">
    <citation type="submission" date="2016-10" db="EMBL/GenBank/DDBJ databases">
        <authorList>
            <person name="de Groot N.N."/>
        </authorList>
    </citation>
    <scope>NUCLEOTIDE SEQUENCE [LARGE SCALE GENOMIC DNA]</scope>
    <source>
        <strain evidence="4 5">CGMCC 1.9159</strain>
    </source>
</reference>
<dbReference type="PROSITE" id="PS50206">
    <property type="entry name" value="RHODANESE_3"/>
    <property type="match status" value="2"/>
</dbReference>
<dbReference type="PROSITE" id="PS00380">
    <property type="entry name" value="RHODANESE_1"/>
    <property type="match status" value="1"/>
</dbReference>